<gene>
    <name evidence="12" type="primary">LOC111460872</name>
</gene>
<dbReference type="PANTHER" id="PTHR47172">
    <property type="entry name" value="OS01G0976800 PROTEIN"/>
    <property type="match status" value="1"/>
</dbReference>
<dbReference type="Proteomes" id="UP000504609">
    <property type="component" value="Unplaced"/>
</dbReference>
<dbReference type="Pfam" id="PF00320">
    <property type="entry name" value="GATA"/>
    <property type="match status" value="1"/>
</dbReference>
<dbReference type="CDD" id="cd00202">
    <property type="entry name" value="ZnF_GATA"/>
    <property type="match status" value="1"/>
</dbReference>
<evidence type="ECO:0000256" key="2">
    <source>
        <dbReference type="ARBA" id="ARBA00022771"/>
    </source>
</evidence>
<evidence type="ECO:0000313" key="12">
    <source>
        <dbReference type="RefSeq" id="XP_022959984.1"/>
    </source>
</evidence>
<dbReference type="PANTHER" id="PTHR47172:SF6">
    <property type="entry name" value="GATA-TYPE DOMAIN-CONTAINING PROTEIN"/>
    <property type="match status" value="1"/>
</dbReference>
<dbReference type="InterPro" id="IPR013088">
    <property type="entry name" value="Znf_NHR/GATA"/>
</dbReference>
<comment type="function">
    <text evidence="8">Transcriptional regulator that specifically binds 5'-GATA-3' or 5'-GAT-3' motifs within gene promoters.</text>
</comment>
<reference evidence="12" key="1">
    <citation type="submission" date="2025-08" db="UniProtKB">
        <authorList>
            <consortium name="RefSeq"/>
        </authorList>
    </citation>
    <scope>IDENTIFICATION</scope>
    <source>
        <tissue evidence="12">Young leaves</tissue>
    </source>
</reference>
<dbReference type="SMART" id="SM00401">
    <property type="entry name" value="ZnF_GATA"/>
    <property type="match status" value="1"/>
</dbReference>
<keyword evidence="11" id="KW-1185">Reference proteome</keyword>
<dbReference type="AlphaFoldDB" id="A0A6J1H9M3"/>
<evidence type="ECO:0000256" key="6">
    <source>
        <dbReference type="ARBA" id="ARBA00023163"/>
    </source>
</evidence>
<dbReference type="Gene3D" id="3.30.50.10">
    <property type="entry name" value="Erythroid Transcription Factor GATA-1, subunit A"/>
    <property type="match status" value="1"/>
</dbReference>
<proteinExistence type="inferred from homology"/>
<dbReference type="RefSeq" id="XP_022959984.1">
    <property type="nucleotide sequence ID" value="XM_023104216.1"/>
</dbReference>
<evidence type="ECO:0000313" key="11">
    <source>
        <dbReference type="Proteomes" id="UP000504609"/>
    </source>
</evidence>
<dbReference type="GeneID" id="111460872"/>
<dbReference type="PROSITE" id="PS00344">
    <property type="entry name" value="GATA_ZN_FINGER_1"/>
    <property type="match status" value="1"/>
</dbReference>
<evidence type="ECO:0000256" key="1">
    <source>
        <dbReference type="ARBA" id="ARBA00022723"/>
    </source>
</evidence>
<dbReference type="GO" id="GO:0043565">
    <property type="term" value="F:sequence-specific DNA binding"/>
    <property type="evidence" value="ECO:0007669"/>
    <property type="project" value="InterPro"/>
</dbReference>
<dbReference type="GO" id="GO:0008270">
    <property type="term" value="F:zinc ion binding"/>
    <property type="evidence" value="ECO:0007669"/>
    <property type="project" value="UniProtKB-KW"/>
</dbReference>
<keyword evidence="4" id="KW-0805">Transcription regulation</keyword>
<evidence type="ECO:0000256" key="9">
    <source>
        <dbReference type="PROSITE-ProRule" id="PRU00094"/>
    </source>
</evidence>
<dbReference type="SUPFAM" id="SSF57716">
    <property type="entry name" value="Glucocorticoid receptor-like (DNA-binding domain)"/>
    <property type="match status" value="1"/>
</dbReference>
<evidence type="ECO:0000256" key="8">
    <source>
        <dbReference type="ARBA" id="ARBA00037539"/>
    </source>
</evidence>
<evidence type="ECO:0000256" key="7">
    <source>
        <dbReference type="ARBA" id="ARBA00024019"/>
    </source>
</evidence>
<name>A0A6J1H9M3_CUCMO</name>
<evidence type="ECO:0000256" key="5">
    <source>
        <dbReference type="ARBA" id="ARBA00023125"/>
    </source>
</evidence>
<organism evidence="11 12">
    <name type="scientific">Cucurbita moschata</name>
    <name type="common">Winter crookneck squash</name>
    <name type="synonym">Cucurbita pepo var. moschata</name>
    <dbReference type="NCBI Taxonomy" id="3662"/>
    <lineage>
        <taxon>Eukaryota</taxon>
        <taxon>Viridiplantae</taxon>
        <taxon>Streptophyta</taxon>
        <taxon>Embryophyta</taxon>
        <taxon>Tracheophyta</taxon>
        <taxon>Spermatophyta</taxon>
        <taxon>Magnoliopsida</taxon>
        <taxon>eudicotyledons</taxon>
        <taxon>Gunneridae</taxon>
        <taxon>Pentapetalae</taxon>
        <taxon>rosids</taxon>
        <taxon>fabids</taxon>
        <taxon>Cucurbitales</taxon>
        <taxon>Cucurbitaceae</taxon>
        <taxon>Cucurbiteae</taxon>
        <taxon>Cucurbita</taxon>
    </lineage>
</organism>
<keyword evidence="3" id="KW-0862">Zinc</keyword>
<evidence type="ECO:0000259" key="10">
    <source>
        <dbReference type="PROSITE" id="PS50114"/>
    </source>
</evidence>
<dbReference type="KEGG" id="cmos:111460872"/>
<evidence type="ECO:0000256" key="3">
    <source>
        <dbReference type="ARBA" id="ARBA00022833"/>
    </source>
</evidence>
<sequence length="136" mass="14600">MAFFINNHPDLSGSTFNPSSLMAISNQGLLCIEPQKQRTCHHCRTTRTPLWRAGPAGPRSLCNACGIRYRKLKNSNGGVNKSVNGKKVVRVVGLGREIMLHRATAAMAENGGAETIGEEEQAAAMLLMALSSGYVS</sequence>
<keyword evidence="5" id="KW-0238">DNA-binding</keyword>
<keyword evidence="2 9" id="KW-0863">Zinc-finger</keyword>
<dbReference type="GO" id="GO:0006355">
    <property type="term" value="P:regulation of DNA-templated transcription"/>
    <property type="evidence" value="ECO:0007669"/>
    <property type="project" value="InterPro"/>
</dbReference>
<evidence type="ECO:0000256" key="4">
    <source>
        <dbReference type="ARBA" id="ARBA00023015"/>
    </source>
</evidence>
<keyword evidence="6" id="KW-0804">Transcription</keyword>
<keyword evidence="1" id="KW-0479">Metal-binding</keyword>
<protein>
    <submittedName>
        <fullName evidence="12">GATA transcription factor 15-like</fullName>
    </submittedName>
</protein>
<comment type="similarity">
    <text evidence="7">Belongs to the type IV zinc-finger family. Class B subfamily.</text>
</comment>
<dbReference type="PROSITE" id="PS50114">
    <property type="entry name" value="GATA_ZN_FINGER_2"/>
    <property type="match status" value="1"/>
</dbReference>
<feature type="domain" description="GATA-type" evidence="10">
    <location>
        <begin position="34"/>
        <end position="70"/>
    </location>
</feature>
<dbReference type="InterPro" id="IPR000679">
    <property type="entry name" value="Znf_GATA"/>
</dbReference>
<accession>A0A6J1H9M3</accession>